<comment type="cofactor">
    <cofactor evidence="1">
        <name>heme b</name>
        <dbReference type="ChEBI" id="CHEBI:60344"/>
    </cofactor>
</comment>
<evidence type="ECO:0000313" key="17">
    <source>
        <dbReference type="EMBL" id="ELU07442.1"/>
    </source>
</evidence>
<dbReference type="Pfam" id="PF03807">
    <property type="entry name" value="F420_oxidored"/>
    <property type="match status" value="1"/>
</dbReference>
<feature type="non-terminal residue" evidence="17">
    <location>
        <position position="1"/>
    </location>
</feature>
<keyword evidence="5" id="KW-0410">Iron transport</keyword>
<keyword evidence="5" id="KW-0406">Ion transport</keyword>
<evidence type="ECO:0000256" key="7">
    <source>
        <dbReference type="ARBA" id="ARBA00022753"/>
    </source>
</evidence>
<dbReference type="InterPro" id="IPR051267">
    <property type="entry name" value="STEAP_metalloreductase"/>
</dbReference>
<dbReference type="InterPro" id="IPR013130">
    <property type="entry name" value="Fe3_Rdtase_TM_dom"/>
</dbReference>
<dbReference type="STRING" id="283909.R7UU41"/>
<dbReference type="GO" id="GO:0005886">
    <property type="term" value="C:plasma membrane"/>
    <property type="evidence" value="ECO:0007669"/>
    <property type="project" value="TreeGrafter"/>
</dbReference>
<dbReference type="PANTHER" id="PTHR14239:SF0">
    <property type="entry name" value="F420-DEPENDENT NADP REDUCTASE"/>
    <property type="match status" value="1"/>
</dbReference>
<evidence type="ECO:0000256" key="12">
    <source>
        <dbReference type="ARBA" id="ARBA00048958"/>
    </source>
</evidence>
<keyword evidence="7" id="KW-0967">Endosome</keyword>
<dbReference type="EMBL" id="KB299905">
    <property type="protein sequence ID" value="ELU07442.1"/>
    <property type="molecule type" value="Genomic_DNA"/>
</dbReference>
<evidence type="ECO:0000256" key="8">
    <source>
        <dbReference type="ARBA" id="ARBA00022989"/>
    </source>
</evidence>
<evidence type="ECO:0000256" key="9">
    <source>
        <dbReference type="ARBA" id="ARBA00023002"/>
    </source>
</evidence>
<organism evidence="17">
    <name type="scientific">Capitella teleta</name>
    <name type="common">Polychaete worm</name>
    <dbReference type="NCBI Taxonomy" id="283909"/>
    <lineage>
        <taxon>Eukaryota</taxon>
        <taxon>Metazoa</taxon>
        <taxon>Spiralia</taxon>
        <taxon>Lophotrochozoa</taxon>
        <taxon>Annelida</taxon>
        <taxon>Polychaeta</taxon>
        <taxon>Sedentaria</taxon>
        <taxon>Scolecida</taxon>
        <taxon>Capitellidae</taxon>
        <taxon>Capitella</taxon>
    </lineage>
</organism>
<keyword evidence="5" id="KW-0813">Transport</keyword>
<dbReference type="GO" id="GO:0006826">
    <property type="term" value="P:iron ion transport"/>
    <property type="evidence" value="ECO:0007669"/>
    <property type="project" value="UniProtKB-KW"/>
</dbReference>
<sequence length="471" mass="51689">SSVRAVVILGTGDFSRALSTRLVANGYRVTMGSRRPERRNISARSPHLSGVRVLGQEDAVAESEVVFLGIPSTSVMETLLPIKASLRGKVLVDVSNPEVMTKGATVAELLRENFPECDVVKGFNTLSAYSLESGQSLGSMVVHLASDSSQATEKVAAVARDIGLQCVVRGGLNTTRALEDLPREAWGGWGVPLLVSFAVWLLWTIYGTWRYHIHKTHAAERWPVNTNNKIAGCAAITLLALCYLPGSIAAIVQLKNGSKHQAFPRCLDRWLKMRKQLGLMALASASLHCVLSLAHISPAYFKKWYDVRTISIPANQTSDMTFPIDSRMNWIGEVTVYLGSIALLLLCSQGVASLPSVTERLNWRRWWLLQSVVGHIGLLFAVTHVAAKVLPFIFSRPFSTSVQGMSFLSNLLPSFTLLLRICLLLPCLGIPLRKIRNGWERGVDDEEQGVVLDGVAKEEDEDGAVCRMEEI</sequence>
<dbReference type="GO" id="GO:0010008">
    <property type="term" value="C:endosome membrane"/>
    <property type="evidence" value="ECO:0007669"/>
    <property type="project" value="UniProtKB-SubCell"/>
</dbReference>
<dbReference type="SUPFAM" id="SSF51735">
    <property type="entry name" value="NAD(P)-binding Rossmann-fold domains"/>
    <property type="match status" value="1"/>
</dbReference>
<dbReference type="AlphaFoldDB" id="R7UU41"/>
<comment type="catalytic activity">
    <reaction evidence="12">
        <text>2 Cu(+) + NADP(+) + H(+) = 2 Cu(2+) + NADPH</text>
        <dbReference type="Rhea" id="RHEA:71771"/>
        <dbReference type="ChEBI" id="CHEBI:15378"/>
        <dbReference type="ChEBI" id="CHEBI:29036"/>
        <dbReference type="ChEBI" id="CHEBI:49552"/>
        <dbReference type="ChEBI" id="CHEBI:57783"/>
        <dbReference type="ChEBI" id="CHEBI:58349"/>
    </reaction>
    <physiologicalReaction direction="right-to-left" evidence="12">
        <dbReference type="Rhea" id="RHEA:71773"/>
    </physiologicalReaction>
</comment>
<accession>R7UU41</accession>
<comment type="similarity">
    <text evidence="4">Belongs to the STEAP family.</text>
</comment>
<reference evidence="18" key="3">
    <citation type="submission" date="2015-06" db="UniProtKB">
        <authorList>
            <consortium name="EnsemblMetazoa"/>
        </authorList>
    </citation>
    <scope>IDENTIFICATION</scope>
</reference>
<evidence type="ECO:0000256" key="5">
    <source>
        <dbReference type="ARBA" id="ARBA00022496"/>
    </source>
</evidence>
<dbReference type="HOGENOM" id="CLU_034618_1_1_1"/>
<feature type="domain" description="Ferric oxidoreductase" evidence="15">
    <location>
        <begin position="231"/>
        <end position="378"/>
    </location>
</feature>
<gene>
    <name evidence="17" type="ORF">CAPTEDRAFT_131450</name>
</gene>
<evidence type="ECO:0000259" key="16">
    <source>
        <dbReference type="Pfam" id="PF03807"/>
    </source>
</evidence>
<name>R7UU41_CAPTE</name>
<feature type="transmembrane region" description="Helical" evidence="14">
    <location>
        <begin position="277"/>
        <end position="296"/>
    </location>
</feature>
<keyword evidence="5" id="KW-0408">Iron</keyword>
<dbReference type="GO" id="GO:0008823">
    <property type="term" value="F:cupric reductase (NADH) activity"/>
    <property type="evidence" value="ECO:0007669"/>
    <property type="project" value="TreeGrafter"/>
</dbReference>
<evidence type="ECO:0000256" key="3">
    <source>
        <dbReference type="ARBA" id="ARBA00004337"/>
    </source>
</evidence>
<dbReference type="GO" id="GO:0015677">
    <property type="term" value="P:copper ion import"/>
    <property type="evidence" value="ECO:0007669"/>
    <property type="project" value="TreeGrafter"/>
</dbReference>
<protein>
    <recommendedName>
        <fullName evidence="20">Pyrroline-5-carboxylate reductase catalytic N-terminal domain-containing protein</fullName>
    </recommendedName>
</protein>
<evidence type="ECO:0000256" key="10">
    <source>
        <dbReference type="ARBA" id="ARBA00023008"/>
    </source>
</evidence>
<keyword evidence="9" id="KW-0560">Oxidoreductase</keyword>
<dbReference type="InterPro" id="IPR036291">
    <property type="entry name" value="NAD(P)-bd_dom_sf"/>
</dbReference>
<dbReference type="Pfam" id="PF01794">
    <property type="entry name" value="Ferric_reduct"/>
    <property type="match status" value="1"/>
</dbReference>
<reference evidence="19" key="1">
    <citation type="submission" date="2012-12" db="EMBL/GenBank/DDBJ databases">
        <authorList>
            <person name="Hellsten U."/>
            <person name="Grimwood J."/>
            <person name="Chapman J.A."/>
            <person name="Shapiro H."/>
            <person name="Aerts A."/>
            <person name="Otillar R.P."/>
            <person name="Terry A.Y."/>
            <person name="Boore J.L."/>
            <person name="Simakov O."/>
            <person name="Marletaz F."/>
            <person name="Cho S.-J."/>
            <person name="Edsinger-Gonzales E."/>
            <person name="Havlak P."/>
            <person name="Kuo D.-H."/>
            <person name="Larsson T."/>
            <person name="Lv J."/>
            <person name="Arendt D."/>
            <person name="Savage R."/>
            <person name="Osoegawa K."/>
            <person name="de Jong P."/>
            <person name="Lindberg D.R."/>
            <person name="Seaver E.C."/>
            <person name="Weisblat D.A."/>
            <person name="Putnam N.H."/>
            <person name="Grigoriev I.V."/>
            <person name="Rokhsar D.S."/>
        </authorList>
    </citation>
    <scope>NUCLEOTIDE SEQUENCE</scope>
    <source>
        <strain evidence="19">I ESC-2004</strain>
    </source>
</reference>
<feature type="transmembrane region" description="Helical" evidence="14">
    <location>
        <begin position="334"/>
        <end position="354"/>
    </location>
</feature>
<proteinExistence type="inferred from homology"/>
<keyword evidence="19" id="KW-1185">Reference proteome</keyword>
<evidence type="ECO:0000256" key="1">
    <source>
        <dbReference type="ARBA" id="ARBA00001970"/>
    </source>
</evidence>
<keyword evidence="10" id="KW-0186">Copper</keyword>
<feature type="transmembrane region" description="Helical" evidence="14">
    <location>
        <begin position="229"/>
        <end position="252"/>
    </location>
</feature>
<dbReference type="EMBL" id="AMQN01007073">
    <property type="status" value="NOT_ANNOTATED_CDS"/>
    <property type="molecule type" value="Genomic_DNA"/>
</dbReference>
<dbReference type="GO" id="GO:0052851">
    <property type="term" value="F:ferric-chelate reductase (NADPH) activity"/>
    <property type="evidence" value="ECO:0007669"/>
    <property type="project" value="TreeGrafter"/>
</dbReference>
<feature type="transmembrane region" description="Helical" evidence="14">
    <location>
        <begin position="366"/>
        <end position="387"/>
    </location>
</feature>
<keyword evidence="6 14" id="KW-0812">Transmembrane</keyword>
<evidence type="ECO:0000256" key="13">
    <source>
        <dbReference type="ARBA" id="ARBA00049387"/>
    </source>
</evidence>
<keyword evidence="11 14" id="KW-0472">Membrane</keyword>
<evidence type="ECO:0000256" key="4">
    <source>
        <dbReference type="ARBA" id="ARBA00007729"/>
    </source>
</evidence>
<comment type="catalytic activity">
    <reaction evidence="13">
        <text>2 Fe(2+) + NADP(+) + H(+) = 2 Fe(3+) + NADPH</text>
        <dbReference type="Rhea" id="RHEA:71767"/>
        <dbReference type="ChEBI" id="CHEBI:15378"/>
        <dbReference type="ChEBI" id="CHEBI:29033"/>
        <dbReference type="ChEBI" id="CHEBI:29034"/>
        <dbReference type="ChEBI" id="CHEBI:57783"/>
        <dbReference type="ChEBI" id="CHEBI:58349"/>
    </reaction>
    <physiologicalReaction direction="right-to-left" evidence="13">
        <dbReference type="Rhea" id="RHEA:71769"/>
    </physiologicalReaction>
</comment>
<evidence type="ECO:0000256" key="6">
    <source>
        <dbReference type="ARBA" id="ARBA00022692"/>
    </source>
</evidence>
<evidence type="ECO:0000259" key="15">
    <source>
        <dbReference type="Pfam" id="PF01794"/>
    </source>
</evidence>
<dbReference type="EnsemblMetazoa" id="CapteT131450">
    <property type="protein sequence ID" value="CapteP131450"/>
    <property type="gene ID" value="CapteG131450"/>
</dbReference>
<evidence type="ECO:0000256" key="2">
    <source>
        <dbReference type="ARBA" id="ARBA00001974"/>
    </source>
</evidence>
<evidence type="ECO:0008006" key="20">
    <source>
        <dbReference type="Google" id="ProtNLM"/>
    </source>
</evidence>
<dbReference type="OMA" id="WESKRNC"/>
<feature type="transmembrane region" description="Helical" evidence="14">
    <location>
        <begin position="186"/>
        <end position="209"/>
    </location>
</feature>
<feature type="domain" description="Pyrroline-5-carboxylate reductase catalytic N-terminal" evidence="16">
    <location>
        <begin position="6"/>
        <end position="97"/>
    </location>
</feature>
<feature type="transmembrane region" description="Helical" evidence="14">
    <location>
        <begin position="407"/>
        <end position="432"/>
    </location>
</feature>
<comment type="subcellular location">
    <subcellularLocation>
        <location evidence="3">Endosome membrane</location>
        <topology evidence="3">Multi-pass membrane protein</topology>
    </subcellularLocation>
</comment>
<dbReference type="PANTHER" id="PTHR14239">
    <property type="entry name" value="DUDULIN-RELATED"/>
    <property type="match status" value="1"/>
</dbReference>
<evidence type="ECO:0000313" key="19">
    <source>
        <dbReference type="Proteomes" id="UP000014760"/>
    </source>
</evidence>
<evidence type="ECO:0000256" key="14">
    <source>
        <dbReference type="SAM" id="Phobius"/>
    </source>
</evidence>
<dbReference type="OrthoDB" id="550646at2759"/>
<evidence type="ECO:0000313" key="18">
    <source>
        <dbReference type="EnsemblMetazoa" id="CapteP131450"/>
    </source>
</evidence>
<dbReference type="Proteomes" id="UP000014760">
    <property type="component" value="Unassembled WGS sequence"/>
</dbReference>
<comment type="cofactor">
    <cofactor evidence="2">
        <name>FAD</name>
        <dbReference type="ChEBI" id="CHEBI:57692"/>
    </cofactor>
</comment>
<reference evidence="17 19" key="2">
    <citation type="journal article" date="2013" name="Nature">
        <title>Insights into bilaterian evolution from three spiralian genomes.</title>
        <authorList>
            <person name="Simakov O."/>
            <person name="Marletaz F."/>
            <person name="Cho S.J."/>
            <person name="Edsinger-Gonzales E."/>
            <person name="Havlak P."/>
            <person name="Hellsten U."/>
            <person name="Kuo D.H."/>
            <person name="Larsson T."/>
            <person name="Lv J."/>
            <person name="Arendt D."/>
            <person name="Savage R."/>
            <person name="Osoegawa K."/>
            <person name="de Jong P."/>
            <person name="Grimwood J."/>
            <person name="Chapman J.A."/>
            <person name="Shapiro H."/>
            <person name="Aerts A."/>
            <person name="Otillar R.P."/>
            <person name="Terry A.Y."/>
            <person name="Boore J.L."/>
            <person name="Grigoriev I.V."/>
            <person name="Lindberg D.R."/>
            <person name="Seaver E.C."/>
            <person name="Weisblat D.A."/>
            <person name="Putnam N.H."/>
            <person name="Rokhsar D.S."/>
        </authorList>
    </citation>
    <scope>NUCLEOTIDE SEQUENCE</scope>
    <source>
        <strain evidence="17 19">I ESC-2004</strain>
    </source>
</reference>
<dbReference type="InterPro" id="IPR028939">
    <property type="entry name" value="P5C_Rdtase_cat_N"/>
</dbReference>
<keyword evidence="8 14" id="KW-1133">Transmembrane helix</keyword>
<dbReference type="Gene3D" id="3.40.50.720">
    <property type="entry name" value="NAD(P)-binding Rossmann-like Domain"/>
    <property type="match status" value="1"/>
</dbReference>
<evidence type="ECO:0000256" key="11">
    <source>
        <dbReference type="ARBA" id="ARBA00023136"/>
    </source>
</evidence>